<feature type="region of interest" description="Disordered" evidence="1">
    <location>
        <begin position="158"/>
        <end position="215"/>
    </location>
</feature>
<keyword evidence="4" id="KW-1185">Reference proteome</keyword>
<evidence type="ECO:0000313" key="3">
    <source>
        <dbReference type="EMBL" id="KAK3371453.1"/>
    </source>
</evidence>
<dbReference type="EMBL" id="JAULSN010000005">
    <property type="protein sequence ID" value="KAK3371453.1"/>
    <property type="molecule type" value="Genomic_DNA"/>
</dbReference>
<evidence type="ECO:0000256" key="2">
    <source>
        <dbReference type="SAM" id="Phobius"/>
    </source>
</evidence>
<keyword evidence="2" id="KW-0472">Membrane</keyword>
<keyword evidence="2" id="KW-1133">Transmembrane helix</keyword>
<reference evidence="3" key="1">
    <citation type="journal article" date="2023" name="Mol. Phylogenet. Evol.">
        <title>Genome-scale phylogeny and comparative genomics of the fungal order Sordariales.</title>
        <authorList>
            <person name="Hensen N."/>
            <person name="Bonometti L."/>
            <person name="Westerberg I."/>
            <person name="Brannstrom I.O."/>
            <person name="Guillou S."/>
            <person name="Cros-Aarteil S."/>
            <person name="Calhoun S."/>
            <person name="Haridas S."/>
            <person name="Kuo A."/>
            <person name="Mondo S."/>
            <person name="Pangilinan J."/>
            <person name="Riley R."/>
            <person name="LaButti K."/>
            <person name="Andreopoulos B."/>
            <person name="Lipzen A."/>
            <person name="Chen C."/>
            <person name="Yan M."/>
            <person name="Daum C."/>
            <person name="Ng V."/>
            <person name="Clum A."/>
            <person name="Steindorff A."/>
            <person name="Ohm R.A."/>
            <person name="Martin F."/>
            <person name="Silar P."/>
            <person name="Natvig D.O."/>
            <person name="Lalanne C."/>
            <person name="Gautier V."/>
            <person name="Ament-Velasquez S.L."/>
            <person name="Kruys A."/>
            <person name="Hutchinson M.I."/>
            <person name="Powell A.J."/>
            <person name="Barry K."/>
            <person name="Miller A.N."/>
            <person name="Grigoriev I.V."/>
            <person name="Debuchy R."/>
            <person name="Gladieux P."/>
            <person name="Hiltunen Thoren M."/>
            <person name="Johannesson H."/>
        </authorList>
    </citation>
    <scope>NUCLEOTIDE SEQUENCE</scope>
    <source>
        <strain evidence="3">CBS 958.72</strain>
    </source>
</reference>
<feature type="compositionally biased region" description="Low complexity" evidence="1">
    <location>
        <begin position="175"/>
        <end position="195"/>
    </location>
</feature>
<sequence>MTVIGPLTTTFRQPASCTTAAPQIYQVFADDKSYNFTQGPLFPASSSCFPSGYNASPTNYYSPGFCPYGYTAACSSLNQVKTETETAVICCPTGNASNKPSYTCPTSSDKQILGCTSSIKSAVAVIGVTVVGADGKTSGYTVRTETSGGITASGIQVRFKSGDPTAGPTSTTDGANSTTSPPTPASTPAQTSGPAFTLPTQLFNSPSSTAAASSSGGVSTAAAIGIGVGSAVAVLVAVISIGTFFYLRWRRRKQQQQQQQQQRQMMIPPPVPPKAKAPSSYRAIPPPYELSEEVSPRLDGHHMSKQGFPRGSVFSGRPAELEAQPPSEASLRDRASPDSQSTGWTDRQARGGVQPMPWI</sequence>
<feature type="region of interest" description="Disordered" evidence="1">
    <location>
        <begin position="255"/>
        <end position="359"/>
    </location>
</feature>
<organism evidence="3 4">
    <name type="scientific">Lasiosphaeria ovina</name>
    <dbReference type="NCBI Taxonomy" id="92902"/>
    <lineage>
        <taxon>Eukaryota</taxon>
        <taxon>Fungi</taxon>
        <taxon>Dikarya</taxon>
        <taxon>Ascomycota</taxon>
        <taxon>Pezizomycotina</taxon>
        <taxon>Sordariomycetes</taxon>
        <taxon>Sordariomycetidae</taxon>
        <taxon>Sordariales</taxon>
        <taxon>Lasiosphaeriaceae</taxon>
        <taxon>Lasiosphaeria</taxon>
    </lineage>
</organism>
<dbReference type="Proteomes" id="UP001287356">
    <property type="component" value="Unassembled WGS sequence"/>
</dbReference>
<comment type="caution">
    <text evidence="3">The sequence shown here is derived from an EMBL/GenBank/DDBJ whole genome shotgun (WGS) entry which is preliminary data.</text>
</comment>
<keyword evidence="2" id="KW-0812">Transmembrane</keyword>
<evidence type="ECO:0000256" key="1">
    <source>
        <dbReference type="SAM" id="MobiDB-lite"/>
    </source>
</evidence>
<reference evidence="3" key="2">
    <citation type="submission" date="2023-06" db="EMBL/GenBank/DDBJ databases">
        <authorList>
            <consortium name="Lawrence Berkeley National Laboratory"/>
            <person name="Haridas S."/>
            <person name="Hensen N."/>
            <person name="Bonometti L."/>
            <person name="Westerberg I."/>
            <person name="Brannstrom I.O."/>
            <person name="Guillou S."/>
            <person name="Cros-Aarteil S."/>
            <person name="Calhoun S."/>
            <person name="Kuo A."/>
            <person name="Mondo S."/>
            <person name="Pangilinan J."/>
            <person name="Riley R."/>
            <person name="Labutti K."/>
            <person name="Andreopoulos B."/>
            <person name="Lipzen A."/>
            <person name="Chen C."/>
            <person name="Yanf M."/>
            <person name="Daum C."/>
            <person name="Ng V."/>
            <person name="Clum A."/>
            <person name="Steindorff A."/>
            <person name="Ohm R."/>
            <person name="Martin F."/>
            <person name="Silar P."/>
            <person name="Natvig D."/>
            <person name="Lalanne C."/>
            <person name="Gautier V."/>
            <person name="Ament-Velasquez S.L."/>
            <person name="Kruys A."/>
            <person name="Hutchinson M.I."/>
            <person name="Powell A.J."/>
            <person name="Barry K."/>
            <person name="Miller A.N."/>
            <person name="Grigoriev I.V."/>
            <person name="Debuchy R."/>
            <person name="Gladieux P."/>
            <person name="Thoren M.H."/>
            <person name="Johannesson H."/>
        </authorList>
    </citation>
    <scope>NUCLEOTIDE SEQUENCE</scope>
    <source>
        <strain evidence="3">CBS 958.72</strain>
    </source>
</reference>
<feature type="transmembrane region" description="Helical" evidence="2">
    <location>
        <begin position="222"/>
        <end position="247"/>
    </location>
</feature>
<dbReference type="AlphaFoldDB" id="A0AAE0K7B7"/>
<proteinExistence type="predicted"/>
<name>A0AAE0K7B7_9PEZI</name>
<evidence type="ECO:0000313" key="4">
    <source>
        <dbReference type="Proteomes" id="UP001287356"/>
    </source>
</evidence>
<protein>
    <submittedName>
        <fullName evidence="3">Uncharacterized protein</fullName>
    </submittedName>
</protein>
<gene>
    <name evidence="3" type="ORF">B0T24DRAFT_320352</name>
</gene>
<feature type="compositionally biased region" description="Low complexity" evidence="1">
    <location>
        <begin position="255"/>
        <end position="264"/>
    </location>
</feature>
<accession>A0AAE0K7B7</accession>